<evidence type="ECO:0000259" key="1">
    <source>
        <dbReference type="Pfam" id="PF12697"/>
    </source>
</evidence>
<evidence type="ECO:0000313" key="2">
    <source>
        <dbReference type="EMBL" id="KAG0649136.1"/>
    </source>
</evidence>
<sequence length="315" mass="34756">MVATKPAIVFVPGFWHTSDGFKPLTALLEKENYSTTLIDLPSAGAHPGHPDNSEDVKIIRNVVADLADGGKDVLLVMHSGGSIPGIEAVEGLGRKEREVEGKKGGVVRVFYIGILLPETGKSIYETFQAVVASPELDPDFLIDPDQAFHVIAEVTSTLPRQRTTADLHHKDGTPTITDGDTRFYNDLPVEKAKYWSSKLTSLSLGYGGYVPIDLSGVETHASAYAICLRDKTIPPKQDREIVKNANIVRIFIFKAISYYCHSPFISILWTYTQKIRFPRQLYLDIIFEIDTGRCGYLSQPETVAGFIRQAAGETI</sequence>
<gene>
    <name evidence="2" type="ORF">D0Z07_4235</name>
</gene>
<dbReference type="Gene3D" id="3.40.50.1820">
    <property type="entry name" value="alpha/beta hydrolase"/>
    <property type="match status" value="1"/>
</dbReference>
<dbReference type="InterPro" id="IPR052897">
    <property type="entry name" value="Sec-Metab_Biosynth_Hydrolase"/>
</dbReference>
<dbReference type="InterPro" id="IPR000073">
    <property type="entry name" value="AB_hydrolase_1"/>
</dbReference>
<dbReference type="InterPro" id="IPR029058">
    <property type="entry name" value="AB_hydrolase_fold"/>
</dbReference>
<dbReference type="AlphaFoldDB" id="A0A9P6VJ95"/>
<feature type="domain" description="AB hydrolase-1" evidence="1">
    <location>
        <begin position="8"/>
        <end position="245"/>
    </location>
</feature>
<name>A0A9P6VJ95_9HELO</name>
<accession>A0A9P6VJ95</accession>
<proteinExistence type="predicted"/>
<dbReference type="EMBL" id="VNKQ01000008">
    <property type="protein sequence ID" value="KAG0649136.1"/>
    <property type="molecule type" value="Genomic_DNA"/>
</dbReference>
<dbReference type="Proteomes" id="UP000785200">
    <property type="component" value="Unassembled WGS sequence"/>
</dbReference>
<dbReference type="PANTHER" id="PTHR37017:SF11">
    <property type="entry name" value="ESTERASE_LIPASE_THIOESTERASE DOMAIN-CONTAINING PROTEIN"/>
    <property type="match status" value="1"/>
</dbReference>
<dbReference type="SUPFAM" id="SSF53474">
    <property type="entry name" value="alpha/beta-Hydrolases"/>
    <property type="match status" value="1"/>
</dbReference>
<comment type="caution">
    <text evidence="2">The sequence shown here is derived from an EMBL/GenBank/DDBJ whole genome shotgun (WGS) entry which is preliminary data.</text>
</comment>
<dbReference type="Pfam" id="PF12697">
    <property type="entry name" value="Abhydrolase_6"/>
    <property type="match status" value="1"/>
</dbReference>
<organism evidence="2 3">
    <name type="scientific">Hyphodiscus hymeniophilus</name>
    <dbReference type="NCBI Taxonomy" id="353542"/>
    <lineage>
        <taxon>Eukaryota</taxon>
        <taxon>Fungi</taxon>
        <taxon>Dikarya</taxon>
        <taxon>Ascomycota</taxon>
        <taxon>Pezizomycotina</taxon>
        <taxon>Leotiomycetes</taxon>
        <taxon>Helotiales</taxon>
        <taxon>Hyphodiscaceae</taxon>
        <taxon>Hyphodiscus</taxon>
    </lineage>
</organism>
<protein>
    <recommendedName>
        <fullName evidence="1">AB hydrolase-1 domain-containing protein</fullName>
    </recommendedName>
</protein>
<dbReference type="PANTHER" id="PTHR37017">
    <property type="entry name" value="AB HYDROLASE-1 DOMAIN-CONTAINING PROTEIN-RELATED"/>
    <property type="match status" value="1"/>
</dbReference>
<dbReference type="OrthoDB" id="1263307at2759"/>
<keyword evidence="3" id="KW-1185">Reference proteome</keyword>
<reference evidence="2" key="1">
    <citation type="submission" date="2019-07" db="EMBL/GenBank/DDBJ databases">
        <title>Hyphodiscus hymeniophilus genome sequencing and assembly.</title>
        <authorList>
            <person name="Kramer G."/>
            <person name="Nodwell J."/>
        </authorList>
    </citation>
    <scope>NUCLEOTIDE SEQUENCE</scope>
    <source>
        <strain evidence="2">ATCC 34498</strain>
    </source>
</reference>
<evidence type="ECO:0000313" key="3">
    <source>
        <dbReference type="Proteomes" id="UP000785200"/>
    </source>
</evidence>